<evidence type="ECO:0000313" key="2">
    <source>
        <dbReference type="Proteomes" id="UP000242287"/>
    </source>
</evidence>
<dbReference type="Proteomes" id="UP000242287">
    <property type="component" value="Unassembled WGS sequence"/>
</dbReference>
<sequence length="57" mass="6452">NVDKECISQLEESMFEHSSQAGITVGWGLDAGDHQVGWDPYEGTPFIWNHEDWEGSE</sequence>
<keyword evidence="2" id="KW-1185">Reference proteome</keyword>
<accession>A0A2A9NV46</accession>
<feature type="non-terminal residue" evidence="1">
    <location>
        <position position="1"/>
    </location>
</feature>
<dbReference type="OrthoDB" id="2621411at2759"/>
<evidence type="ECO:0000313" key="1">
    <source>
        <dbReference type="EMBL" id="PFH51570.1"/>
    </source>
</evidence>
<organism evidence="1 2">
    <name type="scientific">Amanita thiersii Skay4041</name>
    <dbReference type="NCBI Taxonomy" id="703135"/>
    <lineage>
        <taxon>Eukaryota</taxon>
        <taxon>Fungi</taxon>
        <taxon>Dikarya</taxon>
        <taxon>Basidiomycota</taxon>
        <taxon>Agaricomycotina</taxon>
        <taxon>Agaricomycetes</taxon>
        <taxon>Agaricomycetidae</taxon>
        <taxon>Agaricales</taxon>
        <taxon>Pluteineae</taxon>
        <taxon>Amanitaceae</taxon>
        <taxon>Amanita</taxon>
    </lineage>
</organism>
<reference evidence="1 2" key="1">
    <citation type="submission" date="2014-02" db="EMBL/GenBank/DDBJ databases">
        <title>Transposable element dynamics among asymbiotic and ectomycorrhizal Amanita fungi.</title>
        <authorList>
            <consortium name="DOE Joint Genome Institute"/>
            <person name="Hess J."/>
            <person name="Skrede I."/>
            <person name="Wolfe B."/>
            <person name="LaButti K."/>
            <person name="Ohm R.A."/>
            <person name="Grigoriev I.V."/>
            <person name="Pringle A."/>
        </authorList>
    </citation>
    <scope>NUCLEOTIDE SEQUENCE [LARGE SCALE GENOMIC DNA]</scope>
    <source>
        <strain evidence="1 2">SKay4041</strain>
    </source>
</reference>
<dbReference type="AlphaFoldDB" id="A0A2A9NV46"/>
<dbReference type="EMBL" id="KZ301986">
    <property type="protein sequence ID" value="PFH51570.1"/>
    <property type="molecule type" value="Genomic_DNA"/>
</dbReference>
<proteinExistence type="predicted"/>
<gene>
    <name evidence="1" type="ORF">AMATHDRAFT_130640</name>
</gene>
<feature type="non-terminal residue" evidence="1">
    <location>
        <position position="57"/>
    </location>
</feature>
<name>A0A2A9NV46_9AGAR</name>
<protein>
    <submittedName>
        <fullName evidence="1">Uncharacterized protein</fullName>
    </submittedName>
</protein>